<dbReference type="AlphaFoldDB" id="D3TRL4"/>
<feature type="transmembrane region" description="Helical" evidence="1">
    <location>
        <begin position="201"/>
        <end position="218"/>
    </location>
</feature>
<sequence length="224" mass="25695">MLIRFVPCFFFFFNFCFQLFPMRRNTNLDSNIILCSAHFALGIISIWALKYVNIKASNSYVNFTITFVYSLFGVLCHTHPYAGKTLHTASAFLNLLVKLIGLVLYTFDVAILTKRYNSFLLLISCALTSLIIIINYFKCESMKLYLNNFFMVWNISIITSIAFRQNEPYWLIGMVALLILNHFILNAILKSIHTTSLHSHEVSVIGLCFFTIFALNSVNEICSS</sequence>
<feature type="transmembrane region" description="Helical" evidence="1">
    <location>
        <begin position="118"/>
        <end position="137"/>
    </location>
</feature>
<feature type="transmembrane region" description="Helical" evidence="1">
    <location>
        <begin position="169"/>
        <end position="189"/>
    </location>
</feature>
<proteinExistence type="evidence at transcript level"/>
<reference evidence="2" key="1">
    <citation type="journal article" date="2010" name="BMC Genomics">
        <title>An insight into the sialome of Glossina morsitans morsitans.</title>
        <authorList>
            <person name="Alves-Silva J."/>
            <person name="Ribeiro J.M."/>
            <person name="Van Den Abbeele J."/>
            <person name="Attardo G."/>
            <person name="Hao Z."/>
            <person name="Haines L.R."/>
            <person name="Soares M.B."/>
            <person name="Berriman M."/>
            <person name="Aksoy S."/>
            <person name="Lehane M.J."/>
        </authorList>
    </citation>
    <scope>NUCLEOTIDE SEQUENCE</scope>
    <source>
        <tissue evidence="2">Salivary gland</tissue>
    </source>
</reference>
<feature type="transmembrane region" description="Helical" evidence="1">
    <location>
        <begin position="144"/>
        <end position="163"/>
    </location>
</feature>
<feature type="transmembrane region" description="Helical" evidence="1">
    <location>
        <begin position="28"/>
        <end position="48"/>
    </location>
</feature>
<feature type="transmembrane region" description="Helical" evidence="1">
    <location>
        <begin position="91"/>
        <end position="112"/>
    </location>
</feature>
<name>D3TRL4_GLOMM</name>
<keyword evidence="1" id="KW-0812">Transmembrane</keyword>
<keyword evidence="1" id="KW-1133">Transmembrane helix</keyword>
<dbReference type="EMBL" id="EZ424066">
    <property type="protein sequence ID" value="ADD20342.1"/>
    <property type="molecule type" value="mRNA"/>
</dbReference>
<evidence type="ECO:0000313" key="2">
    <source>
        <dbReference type="EMBL" id="ADD20342.1"/>
    </source>
</evidence>
<reference evidence="2" key="2">
    <citation type="submission" date="2010-01" db="EMBL/GenBank/DDBJ databases">
        <authorList>
            <consortium name="International Glossina Genome Initiative"/>
            <person name="da Silva J."/>
            <person name="Ribeiro J.M.C."/>
            <person name="Abbeele J.V."/>
            <person name="Attardo G."/>
            <person name="Hao Z."/>
            <person name="Haines L.R."/>
            <person name="Soares M.B."/>
            <person name="Berriman M."/>
            <person name="Aksoy S."/>
            <person name="Lehane M.J."/>
        </authorList>
    </citation>
    <scope>NUCLEOTIDE SEQUENCE</scope>
    <source>
        <tissue evidence="2">Salivary gland</tissue>
    </source>
</reference>
<evidence type="ECO:0000256" key="1">
    <source>
        <dbReference type="SAM" id="Phobius"/>
    </source>
</evidence>
<keyword evidence="1" id="KW-0472">Membrane</keyword>
<organism evidence="2">
    <name type="scientific">Glossina morsitans morsitans</name>
    <name type="common">Savannah tsetse fly</name>
    <dbReference type="NCBI Taxonomy" id="37546"/>
    <lineage>
        <taxon>Eukaryota</taxon>
        <taxon>Metazoa</taxon>
        <taxon>Ecdysozoa</taxon>
        <taxon>Arthropoda</taxon>
        <taxon>Hexapoda</taxon>
        <taxon>Insecta</taxon>
        <taxon>Pterygota</taxon>
        <taxon>Neoptera</taxon>
        <taxon>Endopterygota</taxon>
        <taxon>Diptera</taxon>
        <taxon>Brachycera</taxon>
        <taxon>Muscomorpha</taxon>
        <taxon>Hippoboscoidea</taxon>
        <taxon>Glossinidae</taxon>
        <taxon>Glossina</taxon>
    </lineage>
</organism>
<protein>
    <submittedName>
        <fullName evidence="2">Hypothetical conserved protein</fullName>
    </submittedName>
</protein>
<accession>D3TRL4</accession>